<evidence type="ECO:0000313" key="2">
    <source>
        <dbReference type="Proteomes" id="UP000326169"/>
    </source>
</evidence>
<comment type="caution">
    <text evidence="1">The sequence shown here is derived from an EMBL/GenBank/DDBJ whole genome shotgun (WGS) entry which is preliminary data.</text>
</comment>
<sequence>MYLQNQTDFILLNTPKAKKDRNPIILNLYKDNTNLQLLNLFPTYPQFNDSQKPRIREI</sequence>
<accession>A0A5M3T143</accession>
<name>A0A5M3T143_LIMPL</name>
<reference evidence="1 2" key="1">
    <citation type="journal article" date="2019" name="J Genomics">
        <title>The Draft Genome of a Hydrogen-producing Cyanobacterium, Arthrospira platensis NIES-46.</title>
        <authorList>
            <person name="Suzuki S."/>
            <person name="Yamaguchi H."/>
            <person name="Kawachi M."/>
        </authorList>
    </citation>
    <scope>NUCLEOTIDE SEQUENCE [LARGE SCALE GENOMIC DNA]</scope>
    <source>
        <strain evidence="1 2">NIES-46</strain>
    </source>
</reference>
<dbReference type="Proteomes" id="UP000326169">
    <property type="component" value="Unassembled WGS sequence"/>
</dbReference>
<protein>
    <submittedName>
        <fullName evidence="1">Uncharacterized protein</fullName>
    </submittedName>
</protein>
<organism evidence="1 2">
    <name type="scientific">Limnospira platensis NIES-46</name>
    <dbReference type="NCBI Taxonomy" id="1236695"/>
    <lineage>
        <taxon>Bacteria</taxon>
        <taxon>Bacillati</taxon>
        <taxon>Cyanobacteriota</taxon>
        <taxon>Cyanophyceae</taxon>
        <taxon>Oscillatoriophycideae</taxon>
        <taxon>Oscillatoriales</taxon>
        <taxon>Sirenicapillariaceae</taxon>
        <taxon>Limnospira</taxon>
    </lineage>
</organism>
<gene>
    <name evidence="1" type="ORF">NIES46_05670</name>
</gene>
<dbReference type="EMBL" id="BIMW01000022">
    <property type="protein sequence ID" value="GCE92527.1"/>
    <property type="molecule type" value="Genomic_DNA"/>
</dbReference>
<keyword evidence="2" id="KW-1185">Reference proteome</keyword>
<evidence type="ECO:0000313" key="1">
    <source>
        <dbReference type="EMBL" id="GCE92527.1"/>
    </source>
</evidence>
<proteinExistence type="predicted"/>